<gene>
    <name evidence="2" type="ORF">H7B90_30620</name>
</gene>
<comment type="caution">
    <text evidence="2">The sequence shown here is derived from an EMBL/GenBank/DDBJ whole genome shotgun (WGS) entry which is preliminary data.</text>
</comment>
<dbReference type="Proteomes" id="UP000553776">
    <property type="component" value="Unassembled WGS sequence"/>
</dbReference>
<feature type="chain" id="PRO_5032397486" description="Secreted protein" evidence="1">
    <location>
        <begin position="32"/>
        <end position="141"/>
    </location>
</feature>
<sequence>MKNVWTSKKKLGVTGLALGLFLLAGSSMAYAYSGDYSFDIGFSVTGDYDHSLSNSATSTSVSADTYSQYTGEVLDQKEKFTVYIEKKSSLTSYNTGQITANGVTVTKNFGTVSSGTYRVKVIKNTGNGNLQKVVGDGQIKQ</sequence>
<dbReference type="AlphaFoldDB" id="A0A841U5D2"/>
<organism evidence="2 3">
    <name type="scientific">Cohnella xylanilytica</name>
    <dbReference type="NCBI Taxonomy" id="557555"/>
    <lineage>
        <taxon>Bacteria</taxon>
        <taxon>Bacillati</taxon>
        <taxon>Bacillota</taxon>
        <taxon>Bacilli</taxon>
        <taxon>Bacillales</taxon>
        <taxon>Paenibacillaceae</taxon>
        <taxon>Cohnella</taxon>
    </lineage>
</organism>
<proteinExistence type="predicted"/>
<accession>A0A841U5D2</accession>
<dbReference type="EMBL" id="JACJVR010000139">
    <property type="protein sequence ID" value="MBB6695755.1"/>
    <property type="molecule type" value="Genomic_DNA"/>
</dbReference>
<evidence type="ECO:0000313" key="3">
    <source>
        <dbReference type="Proteomes" id="UP000553776"/>
    </source>
</evidence>
<protein>
    <recommendedName>
        <fullName evidence="4">Secreted protein</fullName>
    </recommendedName>
</protein>
<feature type="signal peptide" evidence="1">
    <location>
        <begin position="1"/>
        <end position="31"/>
    </location>
</feature>
<evidence type="ECO:0000313" key="2">
    <source>
        <dbReference type="EMBL" id="MBB6695755.1"/>
    </source>
</evidence>
<reference evidence="2 3" key="1">
    <citation type="submission" date="2020-08" db="EMBL/GenBank/DDBJ databases">
        <title>Cohnella phylogeny.</title>
        <authorList>
            <person name="Dunlap C."/>
        </authorList>
    </citation>
    <scope>NUCLEOTIDE SEQUENCE [LARGE SCALE GENOMIC DNA]</scope>
    <source>
        <strain evidence="2 3">DSM 25239</strain>
    </source>
</reference>
<name>A0A841U5D2_9BACL</name>
<keyword evidence="3" id="KW-1185">Reference proteome</keyword>
<evidence type="ECO:0008006" key="4">
    <source>
        <dbReference type="Google" id="ProtNLM"/>
    </source>
</evidence>
<dbReference type="RefSeq" id="WP_185139706.1">
    <property type="nucleotide sequence ID" value="NZ_BORM01000011.1"/>
</dbReference>
<keyword evidence="1" id="KW-0732">Signal</keyword>
<evidence type="ECO:0000256" key="1">
    <source>
        <dbReference type="SAM" id="SignalP"/>
    </source>
</evidence>